<dbReference type="GO" id="GO:0005783">
    <property type="term" value="C:endoplasmic reticulum"/>
    <property type="evidence" value="ECO:0007669"/>
    <property type="project" value="TreeGrafter"/>
</dbReference>
<keyword evidence="3" id="KW-0012">Acyltransferase</keyword>
<accession>A0A7J7JE62</accession>
<evidence type="ECO:0000313" key="6">
    <source>
        <dbReference type="Proteomes" id="UP000593567"/>
    </source>
</evidence>
<dbReference type="GO" id="GO:0016746">
    <property type="term" value="F:acyltransferase activity"/>
    <property type="evidence" value="ECO:0007669"/>
    <property type="project" value="UniProtKB-KW"/>
</dbReference>
<dbReference type="Proteomes" id="UP000593567">
    <property type="component" value="Unassembled WGS sequence"/>
</dbReference>
<dbReference type="InterPro" id="IPR002123">
    <property type="entry name" value="Plipid/glycerol_acylTrfase"/>
</dbReference>
<gene>
    <name evidence="5" type="ORF">EB796_018035</name>
</gene>
<evidence type="ECO:0000256" key="1">
    <source>
        <dbReference type="ARBA" id="ARBA00008655"/>
    </source>
</evidence>
<evidence type="ECO:0000259" key="4">
    <source>
        <dbReference type="SMART" id="SM00563"/>
    </source>
</evidence>
<organism evidence="5 6">
    <name type="scientific">Bugula neritina</name>
    <name type="common">Brown bryozoan</name>
    <name type="synonym">Sertularia neritina</name>
    <dbReference type="NCBI Taxonomy" id="10212"/>
    <lineage>
        <taxon>Eukaryota</taxon>
        <taxon>Metazoa</taxon>
        <taxon>Spiralia</taxon>
        <taxon>Lophotrochozoa</taxon>
        <taxon>Bryozoa</taxon>
        <taxon>Gymnolaemata</taxon>
        <taxon>Cheilostomatida</taxon>
        <taxon>Flustrina</taxon>
        <taxon>Buguloidea</taxon>
        <taxon>Bugulidae</taxon>
        <taxon>Bugula</taxon>
    </lineage>
</organism>
<dbReference type="SMART" id="SM00563">
    <property type="entry name" value="PlsC"/>
    <property type="match status" value="1"/>
</dbReference>
<evidence type="ECO:0000256" key="3">
    <source>
        <dbReference type="ARBA" id="ARBA00023315"/>
    </source>
</evidence>
<dbReference type="PANTHER" id="PTHR10983:SF73">
    <property type="entry name" value="1-ACYL-SN-GLYCEROL-3-PHOSPHATE ACYLTRANSFERASE EPSILON"/>
    <property type="match status" value="1"/>
</dbReference>
<evidence type="ECO:0000256" key="2">
    <source>
        <dbReference type="ARBA" id="ARBA00022679"/>
    </source>
</evidence>
<dbReference type="SUPFAM" id="SSF69593">
    <property type="entry name" value="Glycerol-3-phosphate (1)-acyltransferase"/>
    <property type="match status" value="1"/>
</dbReference>
<dbReference type="CDD" id="cd07990">
    <property type="entry name" value="LPLAT_LCLAT1-like"/>
    <property type="match status" value="1"/>
</dbReference>
<protein>
    <submittedName>
        <fullName evidence="5">AGPAT5</fullName>
    </submittedName>
</protein>
<feature type="domain" description="Phospholipid/glycerol acyltransferase" evidence="4">
    <location>
        <begin position="22"/>
        <end position="147"/>
    </location>
</feature>
<dbReference type="Pfam" id="PF16076">
    <property type="entry name" value="Acyltransf_C"/>
    <property type="match status" value="1"/>
</dbReference>
<dbReference type="OrthoDB" id="189226at2759"/>
<proteinExistence type="inferred from homology"/>
<keyword evidence="6" id="KW-1185">Reference proteome</keyword>
<comment type="caution">
    <text evidence="5">The sequence shown here is derived from an EMBL/GenBank/DDBJ whole genome shotgun (WGS) entry which is preliminary data.</text>
</comment>
<sequence>MNGAQIAYTGDYEEFFSSDENALYISNHQTSVDWIVVDMLAIKQDLLGRIRFMHKDELKYIPFFGLYFWQHSCINVGRFGSFDERKTINQLKYLKNNNLPTWLTIFPEGTRFDPVKTSTIVKSQKFAQNKGWPVLENHLTPRSRGMFLALNHLHSHFNSVYDVTIAYEATRQWSDSTERYTRVKAPGMVDFALGYSPKIHVNIRKINISDVPYESEEEVGRWLHSCFERKDKLMENFLATGQFEEGKAELVPVSKWSQTLPHTLFNTCVTLTCLAFPFGRYAYLSSTFIGSLLGILWMKYH</sequence>
<dbReference type="Pfam" id="PF01553">
    <property type="entry name" value="Acyltransferase"/>
    <property type="match status" value="1"/>
</dbReference>
<dbReference type="PANTHER" id="PTHR10983">
    <property type="entry name" value="1-ACYLGLYCEROL-3-PHOSPHATE ACYLTRANSFERASE-RELATED"/>
    <property type="match status" value="1"/>
</dbReference>
<dbReference type="InterPro" id="IPR032098">
    <property type="entry name" value="Acyltransf_C"/>
</dbReference>
<dbReference type="GO" id="GO:0005739">
    <property type="term" value="C:mitochondrion"/>
    <property type="evidence" value="ECO:0007669"/>
    <property type="project" value="TreeGrafter"/>
</dbReference>
<keyword evidence="2" id="KW-0808">Transferase</keyword>
<reference evidence="5" key="1">
    <citation type="submission" date="2020-06" db="EMBL/GenBank/DDBJ databases">
        <title>Draft genome of Bugula neritina, a colonial animal packing powerful symbionts and potential medicines.</title>
        <authorList>
            <person name="Rayko M."/>
        </authorList>
    </citation>
    <scope>NUCLEOTIDE SEQUENCE [LARGE SCALE GENOMIC DNA]</scope>
    <source>
        <strain evidence="5">Kwan_BN1</strain>
    </source>
</reference>
<comment type="similarity">
    <text evidence="1">Belongs to the 1-acyl-sn-glycerol-3-phosphate acyltransferase family.</text>
</comment>
<dbReference type="EMBL" id="VXIV02002680">
    <property type="protein sequence ID" value="KAF6023668.1"/>
    <property type="molecule type" value="Genomic_DNA"/>
</dbReference>
<dbReference type="GO" id="GO:0036149">
    <property type="term" value="P:phosphatidylinositol acyl-chain remodeling"/>
    <property type="evidence" value="ECO:0007669"/>
    <property type="project" value="TreeGrafter"/>
</dbReference>
<name>A0A7J7JE62_BUGNE</name>
<dbReference type="AlphaFoldDB" id="A0A7J7JE62"/>
<evidence type="ECO:0000313" key="5">
    <source>
        <dbReference type="EMBL" id="KAF6023668.1"/>
    </source>
</evidence>